<dbReference type="AlphaFoldDB" id="A0A1I6CP30"/>
<organism evidence="2 3">
    <name type="scientific">Desulfoscipio geothermicus DSM 3669</name>
    <dbReference type="NCBI Taxonomy" id="1121426"/>
    <lineage>
        <taxon>Bacteria</taxon>
        <taxon>Bacillati</taxon>
        <taxon>Bacillota</taxon>
        <taxon>Clostridia</taxon>
        <taxon>Eubacteriales</taxon>
        <taxon>Desulfallaceae</taxon>
        <taxon>Desulfoscipio</taxon>
    </lineage>
</organism>
<dbReference type="EMBL" id="FOYM01000001">
    <property type="protein sequence ID" value="SFQ94935.1"/>
    <property type="molecule type" value="Genomic_DNA"/>
</dbReference>
<accession>A0A1I6CP30</accession>
<protein>
    <submittedName>
        <fullName evidence="2">Uncharacterized protein</fullName>
    </submittedName>
</protein>
<sequence length="228" mass="26120">MFKRYEDVVLRLEELGARVGKLNNSERQELQSLLEEQAWLSATVVKKARSVLEDIDQSFERLFDWMIYNSDLIERAAGEKGTPEDVLQLERMMDEAVKLRDRLWQLKLEPRADSAPDKENLTASRTLEARLEAAPAVAPALVEVNPLPAAPKTVRRPVKKKLRKKKVNQDNKINNGRQYTPPQELLQHLAEKMTPAPQRRYINVMENGSSQGAFINTLGMYWPDGKIN</sequence>
<reference evidence="3" key="1">
    <citation type="submission" date="2016-10" db="EMBL/GenBank/DDBJ databases">
        <authorList>
            <person name="Varghese N."/>
            <person name="Submissions S."/>
        </authorList>
    </citation>
    <scope>NUCLEOTIDE SEQUENCE [LARGE SCALE GENOMIC DNA]</scope>
    <source>
        <strain evidence="3">DSM 3669</strain>
    </source>
</reference>
<evidence type="ECO:0000313" key="2">
    <source>
        <dbReference type="EMBL" id="SFQ94935.1"/>
    </source>
</evidence>
<proteinExistence type="predicted"/>
<feature type="compositionally biased region" description="Basic residues" evidence="1">
    <location>
        <begin position="156"/>
        <end position="166"/>
    </location>
</feature>
<gene>
    <name evidence="2" type="ORF">SAMN05660706_10187</name>
</gene>
<evidence type="ECO:0000256" key="1">
    <source>
        <dbReference type="SAM" id="MobiDB-lite"/>
    </source>
</evidence>
<dbReference type="Proteomes" id="UP000199584">
    <property type="component" value="Unassembled WGS sequence"/>
</dbReference>
<feature type="compositionally biased region" description="Polar residues" evidence="1">
    <location>
        <begin position="170"/>
        <end position="180"/>
    </location>
</feature>
<dbReference type="STRING" id="39060.SAMN05660706_10187"/>
<name>A0A1I6CP30_9FIRM</name>
<feature type="region of interest" description="Disordered" evidence="1">
    <location>
        <begin position="156"/>
        <end position="180"/>
    </location>
</feature>
<keyword evidence="3" id="KW-1185">Reference proteome</keyword>
<evidence type="ECO:0000313" key="3">
    <source>
        <dbReference type="Proteomes" id="UP000199584"/>
    </source>
</evidence>